<evidence type="ECO:0000259" key="4">
    <source>
        <dbReference type="SMART" id="SM00382"/>
    </source>
</evidence>
<dbReference type="Pfam" id="PF01078">
    <property type="entry name" value="Mg_chelatase"/>
    <property type="match status" value="1"/>
</dbReference>
<dbReference type="SMART" id="SM00382">
    <property type="entry name" value="AAA"/>
    <property type="match status" value="1"/>
</dbReference>
<accession>A0A5B8XIP4</accession>
<evidence type="ECO:0000313" key="6">
    <source>
        <dbReference type="Proteomes" id="UP000321934"/>
    </source>
</evidence>
<dbReference type="Gene3D" id="3.40.50.300">
    <property type="entry name" value="P-loop containing nucleotide triphosphate hydrolases"/>
    <property type="match status" value="1"/>
</dbReference>
<dbReference type="Pfam" id="PF13541">
    <property type="entry name" value="ChlI"/>
    <property type="match status" value="1"/>
</dbReference>
<dbReference type="Gene3D" id="3.30.230.10">
    <property type="match status" value="1"/>
</dbReference>
<organism evidence="5 6">
    <name type="scientific">Candidatus Deianiraea vastatrix</name>
    <dbReference type="NCBI Taxonomy" id="2163644"/>
    <lineage>
        <taxon>Bacteria</taxon>
        <taxon>Pseudomonadati</taxon>
        <taxon>Pseudomonadota</taxon>
        <taxon>Alphaproteobacteria</taxon>
        <taxon>Rickettsiales</taxon>
        <taxon>Candidatus Deianiraeaceae</taxon>
        <taxon>Candidatus Deianiraea</taxon>
    </lineage>
</organism>
<dbReference type="SUPFAM" id="SSF52540">
    <property type="entry name" value="P-loop containing nucleoside triphosphate hydrolases"/>
    <property type="match status" value="1"/>
</dbReference>
<evidence type="ECO:0000256" key="1">
    <source>
        <dbReference type="ARBA" id="ARBA00006354"/>
    </source>
</evidence>
<proteinExistence type="inferred from homology"/>
<keyword evidence="6" id="KW-1185">Reference proteome</keyword>
<evidence type="ECO:0000313" key="5">
    <source>
        <dbReference type="EMBL" id="QED23517.1"/>
    </source>
</evidence>
<reference evidence="5 6" key="1">
    <citation type="journal article" date="2019" name="ISME J.">
        <title>Deianiraea, an extracellular bacterium associated with the ciliate Paramecium, suggests an alternative scenario for the evolution of Rickettsiales.</title>
        <authorList>
            <person name="Castelli M."/>
            <person name="Sabaneyeva E."/>
            <person name="Lanzoni O."/>
            <person name="Lebedeva N."/>
            <person name="Floriano A.M."/>
            <person name="Gaiarsa S."/>
            <person name="Benken K."/>
            <person name="Modeo L."/>
            <person name="Bandi C."/>
            <person name="Potekhin A."/>
            <person name="Sassera D."/>
            <person name="Petroni G."/>
        </authorList>
    </citation>
    <scope>NUCLEOTIDE SEQUENCE [LARGE SCALE GENOMIC DNA]</scope>
    <source>
        <strain evidence="5">CyL4-1</strain>
    </source>
</reference>
<dbReference type="SUPFAM" id="SSF54211">
    <property type="entry name" value="Ribosomal protein S5 domain 2-like"/>
    <property type="match status" value="1"/>
</dbReference>
<dbReference type="PRINTS" id="PR01657">
    <property type="entry name" value="MCMFAMILY"/>
</dbReference>
<dbReference type="RefSeq" id="WP_146820785.1">
    <property type="nucleotide sequence ID" value="NZ_CP029077.1"/>
</dbReference>
<dbReference type="EMBL" id="CP029077">
    <property type="protein sequence ID" value="QED23517.1"/>
    <property type="molecule type" value="Genomic_DNA"/>
</dbReference>
<dbReference type="GO" id="GO:0003677">
    <property type="term" value="F:DNA binding"/>
    <property type="evidence" value="ECO:0007669"/>
    <property type="project" value="InterPro"/>
</dbReference>
<dbReference type="GO" id="GO:0005524">
    <property type="term" value="F:ATP binding"/>
    <property type="evidence" value="ECO:0007669"/>
    <property type="project" value="UniProtKB-KW"/>
</dbReference>
<dbReference type="InterPro" id="IPR000523">
    <property type="entry name" value="Mg_chelatse_chII-like_cat_dom"/>
</dbReference>
<gene>
    <name evidence="5" type="ORF">Deia_00726</name>
</gene>
<dbReference type="OrthoDB" id="9813147at2"/>
<dbReference type="InterPro" id="IPR020568">
    <property type="entry name" value="Ribosomal_Su5_D2-typ_SF"/>
</dbReference>
<keyword evidence="2" id="KW-0547">Nucleotide-binding</keyword>
<comment type="similarity">
    <text evidence="1">Belongs to the Mg-chelatase subunits D/I family. ComM subfamily.</text>
</comment>
<dbReference type="InterPro" id="IPR001208">
    <property type="entry name" value="MCM_dom"/>
</dbReference>
<dbReference type="InterPro" id="IPR027417">
    <property type="entry name" value="P-loop_NTPase"/>
</dbReference>
<dbReference type="PANTHER" id="PTHR32039:SF7">
    <property type="entry name" value="COMPETENCE PROTEIN COMM"/>
    <property type="match status" value="1"/>
</dbReference>
<dbReference type="InterPro" id="IPR014721">
    <property type="entry name" value="Ribsml_uS5_D2-typ_fold_subgr"/>
</dbReference>
<dbReference type="Pfam" id="PF13335">
    <property type="entry name" value="Mg_chelatase_C"/>
    <property type="match status" value="1"/>
</dbReference>
<keyword evidence="3" id="KW-0067">ATP-binding</keyword>
<dbReference type="PANTHER" id="PTHR32039">
    <property type="entry name" value="MAGNESIUM-CHELATASE SUBUNIT CHLI"/>
    <property type="match status" value="1"/>
</dbReference>
<dbReference type="InterPro" id="IPR045006">
    <property type="entry name" value="CHLI-like"/>
</dbReference>
<dbReference type="InterPro" id="IPR003593">
    <property type="entry name" value="AAA+_ATPase"/>
</dbReference>
<feature type="domain" description="AAA+ ATPase" evidence="4">
    <location>
        <begin position="213"/>
        <end position="395"/>
    </location>
</feature>
<sequence length="509" mass="55549">MSSLYIKTVAFEGIDIIEVEAQVHIANGAPSLTIVGLGDKAVKESRDRIKAAISSLGLALPAKRITVNLAPSDVIKEGAHFDLPIAIGILAAMNIISIEEASKYIILGELALDGRILPVLGVLPTSIYANTIEHGLICSVYNGQEAAMSSSEIEIVAVENLQQLVNHLKGIQFCKRPEFDASVFNASGKFYGDFYDVRGQYGAKRALEIAAIGGHNILMYGPPGTGKSMLAQRVLSILPQMTPAEILQTSVIRSVAGELRDNTFSAERPFRDPHHSTSMPAMIGGGKNANPGEISLAHNGVLFLDELAEFPRQLLDSLRQPIESGYINVSRANKHVTYPAKFQLIAAMNPCKCGYFGIAEKECKKVPLCAQDYQGKISGPIMDRIDIHVQVSNFTPSLDDDGSDRGEKSEVIAKRVEYARAAARERYKNEGISLNSELIGDQISKYCVLSIKARDIMQNAIDKMDLSMRSHNKILKVARTIADLNKHDVIEEKDLFEALAYRSKLVVKG</sequence>
<dbReference type="AlphaFoldDB" id="A0A5B8XIP4"/>
<dbReference type="InterPro" id="IPR004482">
    <property type="entry name" value="Mg_chelat-rel"/>
</dbReference>
<name>A0A5B8XIP4_9RICK</name>
<evidence type="ECO:0000256" key="2">
    <source>
        <dbReference type="ARBA" id="ARBA00022741"/>
    </source>
</evidence>
<dbReference type="NCBIfam" id="TIGR00368">
    <property type="entry name" value="YifB family Mg chelatase-like AAA ATPase"/>
    <property type="match status" value="1"/>
</dbReference>
<evidence type="ECO:0000256" key="3">
    <source>
        <dbReference type="ARBA" id="ARBA00022840"/>
    </source>
</evidence>
<protein>
    <submittedName>
        <fullName evidence="5">ComM family competence protein</fullName>
    </submittedName>
</protein>
<dbReference type="Proteomes" id="UP000321934">
    <property type="component" value="Chromosome"/>
</dbReference>
<dbReference type="InterPro" id="IPR025158">
    <property type="entry name" value="Mg_chelat-rel_C"/>
</dbReference>